<dbReference type="GO" id="GO:0030466">
    <property type="term" value="P:silent mating-type cassette heterochromatin formation"/>
    <property type="evidence" value="ECO:0007669"/>
    <property type="project" value="UniProtKB-ARBA"/>
</dbReference>
<sequence>MMSSTGNVSSLLHSYNANIQRNDESPDLDLLESELLDIALLNPGSSLQDPGLLSLNQEKMTAAITTTPVKEEEEELRDDVASLQGLLDRHVQFGRKLPLRTPYANPLDFININPHSLPFSLEVTGLPMVSRVETQMKLSFRIRNAHARKNFFIHLPSDCIAKDKFFTSSDDPTNLTIPNRDINERTLFLDSFLLCASNSNSNNFKQTYVCNRCINREKRRASRRKSGLNDNSIWQNNENKRAIIFNSKQLFIISNNGLSGNSNSINFDLPTRIVCYCRHHKATNGFVVLFLLKDHNGDILAKTITDPIMIMDKKNASNTTTPTSTNNAQVSPMTNDTRSFSSPQSDLNLPSELSLPSNNKNFIISTNCMLDNNYCKNNNDNDNKNNINANTAMINNNKHFPSPNSSSEDSNHSFSDIHFSGNNGNNLHRSLDSWSSTGFNNSSNPALTTLTSDFSTTSARHTGKRQRSINESFMSTPNTFSRLPQKFIDSSKDTSNHSSVSMALNNKPSIQRVIPAQGSINGGIEVTLLGSKFKQGLIIKFGENIALSSQCWNESTMVTYLPPSSKPGPVLVTIVDPSETSMRNNSNSSNSTSNSTNDILHLNKYTGDKAIFTYVDDTDRQLIELALQIVGLKMNGKLEDARNIAKRIVGSDSSPSNNSAGLHSQNISSNSYTNMMRNINDEQLIIEVIKSFKRNNNLSTVNLSMCDVRGRTLLHLAAFNNWYSLVSLLIKYGSHLNDQDVFGFTPLHMACINGDLRIIRLLLECNVNIMKKTKNGFIAKQFFLMNYTINKTRYSNYESTLFDDILTKLTKNATGCADNQPFERNLSQSSFNSSLFDNDDDDDDVAGNDYGQERKYLPADSAALISEQSNRNDNTSFAIMDSDSGYDISDCESSDEIALEFFNTHNIKDVSCKPNQQPKTTKANIVPDGSLWNRMLTRLNDELPKYEDLFPKKPRNWELGSKSVDITPDESAQMTVDDSHTSSEDDELEALQIGFNTIFPKKQNFQNDKMLLFFWIPLTLLLLSCFTLSKLGKDDDMFHNLSKIVQEYLRIGLAKVLLGNERMKTSFKMQLSNFQNNNILNDMRVK</sequence>
<dbReference type="Pfam" id="PF01833">
    <property type="entry name" value="TIG"/>
    <property type="match status" value="1"/>
</dbReference>
<evidence type="ECO:0000256" key="4">
    <source>
        <dbReference type="PROSITE-ProRule" id="PRU00023"/>
    </source>
</evidence>
<dbReference type="PANTHER" id="PTHR24171:SF8">
    <property type="entry name" value="BRCA1-ASSOCIATED RING DOMAIN PROTEIN 1"/>
    <property type="match status" value="1"/>
</dbReference>
<dbReference type="InterPro" id="IPR013783">
    <property type="entry name" value="Ig-like_fold"/>
</dbReference>
<name>A0A8B8UV63_SACPA</name>
<evidence type="ECO:0000256" key="2">
    <source>
        <dbReference type="ARBA" id="ARBA00022737"/>
    </source>
</evidence>
<reference evidence="8" key="3">
    <citation type="submission" date="2025-07" db="EMBL/GenBank/DDBJ databases">
        <authorList>
            <consortium name="NCBI Genome Project"/>
        </authorList>
    </citation>
    <scope>NUCLEOTIDE SEQUENCE</scope>
    <source>
        <strain evidence="8">CBS432</strain>
    </source>
</reference>
<keyword evidence="6" id="KW-1133">Transmembrane helix</keyword>
<dbReference type="SUPFAM" id="SSF48403">
    <property type="entry name" value="Ankyrin repeat"/>
    <property type="match status" value="1"/>
</dbReference>
<reference evidence="8" key="1">
    <citation type="journal article" date="2017" name="Nat. Genet.">
        <title>Contrasting evolutionary genome dynamics between domesticated and wild yeasts.</title>
        <authorList>
            <person name="Yue J.X."/>
            <person name="Li J."/>
            <person name="Aigrain L."/>
            <person name="Hallin J."/>
            <person name="Persson K."/>
            <person name="Oliver K."/>
            <person name="Bergstrom A."/>
            <person name="Coupland P."/>
            <person name="Warringer J."/>
            <person name="Lagomarsino M.C."/>
            <person name="Fischer G."/>
            <person name="Durbin R."/>
            <person name="Liti G."/>
        </authorList>
    </citation>
    <scope>NUCLEOTIDE SEQUENCE</scope>
    <source>
        <strain evidence="8">CBS432</strain>
    </source>
</reference>
<feature type="compositionally biased region" description="Low complexity" evidence="5">
    <location>
        <begin position="386"/>
        <end position="416"/>
    </location>
</feature>
<dbReference type="FunFam" id="2.60.40.10:FF:001880">
    <property type="entry name" value="Mga2p"/>
    <property type="match status" value="1"/>
</dbReference>
<keyword evidence="6" id="KW-0472">Membrane</keyword>
<feature type="repeat" description="ANK" evidence="4">
    <location>
        <begin position="709"/>
        <end position="741"/>
    </location>
</feature>
<gene>
    <name evidence="8" type="primary">SPT23</name>
    <name evidence="8" type="ORF">SPAR_K01880</name>
</gene>
<dbReference type="GO" id="GO:0033554">
    <property type="term" value="P:cellular response to stress"/>
    <property type="evidence" value="ECO:0007669"/>
    <property type="project" value="UniProtKB-ARBA"/>
</dbReference>
<dbReference type="InterPro" id="IPR002110">
    <property type="entry name" value="Ankyrin_rpt"/>
</dbReference>
<dbReference type="AlphaFoldDB" id="A0A8B8UV63"/>
<dbReference type="GO" id="GO:0004842">
    <property type="term" value="F:ubiquitin-protein transferase activity"/>
    <property type="evidence" value="ECO:0007669"/>
    <property type="project" value="TreeGrafter"/>
</dbReference>
<dbReference type="InterPro" id="IPR014756">
    <property type="entry name" value="Ig_E-set"/>
</dbReference>
<dbReference type="GO" id="GO:0005634">
    <property type="term" value="C:nucleus"/>
    <property type="evidence" value="ECO:0007669"/>
    <property type="project" value="UniProtKB-ARBA"/>
</dbReference>
<dbReference type="PROSITE" id="PS50088">
    <property type="entry name" value="ANK_REPEAT"/>
    <property type="match status" value="2"/>
</dbReference>
<feature type="compositionally biased region" description="Low complexity" evidence="5">
    <location>
        <begin position="316"/>
        <end position="328"/>
    </location>
</feature>
<dbReference type="Gene3D" id="2.60.40.10">
    <property type="entry name" value="Immunoglobulins"/>
    <property type="match status" value="1"/>
</dbReference>
<feature type="repeat" description="ANK" evidence="4">
    <location>
        <begin position="742"/>
        <end position="774"/>
    </location>
</feature>
<dbReference type="KEGG" id="spao:SPAR_K01880"/>
<dbReference type="GO" id="GO:0005789">
    <property type="term" value="C:endoplasmic reticulum membrane"/>
    <property type="evidence" value="ECO:0007669"/>
    <property type="project" value="UniProtKB-ARBA"/>
</dbReference>
<dbReference type="GO" id="GO:0085020">
    <property type="term" value="P:protein K6-linked ubiquitination"/>
    <property type="evidence" value="ECO:0007669"/>
    <property type="project" value="TreeGrafter"/>
</dbReference>
<dbReference type="VEuPathDB" id="FungiDB:SPAR_K01880"/>
<reference evidence="8" key="2">
    <citation type="submission" date="2020-01" db="EMBL/GenBank/DDBJ databases">
        <title>Population-level Yeast Reference Genomes.</title>
        <authorList>
            <person name="Yue J.-X."/>
        </authorList>
    </citation>
    <scope>NUCLEOTIDE SEQUENCE</scope>
    <source>
        <strain evidence="8">CBS432</strain>
    </source>
</reference>
<keyword evidence="2" id="KW-0677">Repeat</keyword>
<evidence type="ECO:0000256" key="6">
    <source>
        <dbReference type="SAM" id="Phobius"/>
    </source>
</evidence>
<dbReference type="RefSeq" id="XP_033767603.1">
    <property type="nucleotide sequence ID" value="XM_033911712.1"/>
</dbReference>
<feature type="domain" description="IPT/TIG" evidence="7">
    <location>
        <begin position="507"/>
        <end position="598"/>
    </location>
</feature>
<evidence type="ECO:0000256" key="1">
    <source>
        <dbReference type="ARBA" id="ARBA00022553"/>
    </source>
</evidence>
<dbReference type="Pfam" id="PF12796">
    <property type="entry name" value="Ank_2"/>
    <property type="match status" value="1"/>
</dbReference>
<proteinExistence type="predicted"/>
<dbReference type="GO" id="GO:0045944">
    <property type="term" value="P:positive regulation of transcription by RNA polymerase II"/>
    <property type="evidence" value="ECO:0007669"/>
    <property type="project" value="UniProtKB-ARBA"/>
</dbReference>
<dbReference type="PANTHER" id="PTHR24171">
    <property type="entry name" value="ANKYRIN REPEAT DOMAIN-CONTAINING PROTEIN 39-RELATED"/>
    <property type="match status" value="1"/>
</dbReference>
<dbReference type="PROSITE" id="PS50297">
    <property type="entry name" value="ANK_REP_REGION"/>
    <property type="match status" value="2"/>
</dbReference>
<dbReference type="GO" id="GO:2001280">
    <property type="term" value="P:positive regulation of unsaturated fatty acid biosynthetic process"/>
    <property type="evidence" value="ECO:0007669"/>
    <property type="project" value="UniProtKB-ARBA"/>
</dbReference>
<keyword evidence="6" id="KW-0812">Transmembrane</keyword>
<dbReference type="Gene3D" id="1.25.40.20">
    <property type="entry name" value="Ankyrin repeat-containing domain"/>
    <property type="match status" value="1"/>
</dbReference>
<dbReference type="SMART" id="SM00248">
    <property type="entry name" value="ANK"/>
    <property type="match status" value="2"/>
</dbReference>
<evidence type="ECO:0000259" key="7">
    <source>
        <dbReference type="SMART" id="SM00429"/>
    </source>
</evidence>
<dbReference type="GeneID" id="54631956"/>
<dbReference type="OrthoDB" id="71307at2759"/>
<evidence type="ECO:0000256" key="3">
    <source>
        <dbReference type="ARBA" id="ARBA00023043"/>
    </source>
</evidence>
<accession>A0A8B8UV63</accession>
<feature type="compositionally biased region" description="Polar residues" evidence="5">
    <location>
        <begin position="329"/>
        <end position="344"/>
    </location>
</feature>
<feature type="region of interest" description="Disordered" evidence="5">
    <location>
        <begin position="315"/>
        <end position="352"/>
    </location>
</feature>
<dbReference type="CDD" id="cd00102">
    <property type="entry name" value="IPT"/>
    <property type="match status" value="1"/>
</dbReference>
<feature type="region of interest" description="Disordered" evidence="5">
    <location>
        <begin position="386"/>
        <end position="417"/>
    </location>
</feature>
<feature type="transmembrane region" description="Helical" evidence="6">
    <location>
        <begin position="1010"/>
        <end position="1029"/>
    </location>
</feature>
<keyword evidence="3 4" id="KW-0040">ANK repeat</keyword>
<dbReference type="Pfam" id="PF25603">
    <property type="entry name" value="SPT23_MGA2_DBD"/>
    <property type="match status" value="1"/>
</dbReference>
<keyword evidence="1" id="KW-0597">Phosphoprotein</keyword>
<dbReference type="InterPro" id="IPR002909">
    <property type="entry name" value="IPT_dom"/>
</dbReference>
<organism evidence="8">
    <name type="scientific">Saccharomyces paradoxus</name>
    <name type="common">Yeast</name>
    <name type="synonym">Saccharomyces douglasii</name>
    <dbReference type="NCBI Taxonomy" id="27291"/>
    <lineage>
        <taxon>Eukaryota</taxon>
        <taxon>Fungi</taxon>
        <taxon>Dikarya</taxon>
        <taxon>Ascomycota</taxon>
        <taxon>Saccharomycotina</taxon>
        <taxon>Saccharomycetes</taxon>
        <taxon>Saccharomycetales</taxon>
        <taxon>Saccharomycetaceae</taxon>
        <taxon>Saccharomyces</taxon>
    </lineage>
</organism>
<dbReference type="InterPro" id="IPR057962">
    <property type="entry name" value="SPT23_MGA2_DBD"/>
</dbReference>
<evidence type="ECO:0000256" key="5">
    <source>
        <dbReference type="SAM" id="MobiDB-lite"/>
    </source>
</evidence>
<evidence type="ECO:0000313" key="8">
    <source>
        <dbReference type="RefSeq" id="XP_033767603.1"/>
    </source>
</evidence>
<dbReference type="SMART" id="SM00429">
    <property type="entry name" value="IPT"/>
    <property type="match status" value="1"/>
</dbReference>
<dbReference type="InterPro" id="IPR036770">
    <property type="entry name" value="Ankyrin_rpt-contain_sf"/>
</dbReference>
<protein>
    <submittedName>
        <fullName evidence="8">Spt23p</fullName>
    </submittedName>
</protein>
<dbReference type="SUPFAM" id="SSF81296">
    <property type="entry name" value="E set domains"/>
    <property type="match status" value="1"/>
</dbReference>
<reference evidence="8" key="4">
    <citation type="submission" date="2025-08" db="UniProtKB">
        <authorList>
            <consortium name="RefSeq"/>
        </authorList>
    </citation>
    <scope>IDENTIFICATION</scope>
    <source>
        <strain evidence="8">CBS432</strain>
    </source>
</reference>